<dbReference type="OrthoDB" id="1821422at2"/>
<accession>A0A1H6I5V1</accession>
<evidence type="ECO:0000313" key="8">
    <source>
        <dbReference type="Proteomes" id="UP000183190"/>
    </source>
</evidence>
<keyword evidence="2" id="KW-0488">Methylation</keyword>
<dbReference type="SUPFAM" id="SSF54523">
    <property type="entry name" value="Pili subunits"/>
    <property type="match status" value="1"/>
</dbReference>
<keyword evidence="5 6" id="KW-0472">Membrane</keyword>
<feature type="transmembrane region" description="Helical" evidence="6">
    <location>
        <begin position="12"/>
        <end position="36"/>
    </location>
</feature>
<dbReference type="PROSITE" id="PS00409">
    <property type="entry name" value="PROKAR_NTER_METHYL"/>
    <property type="match status" value="1"/>
</dbReference>
<evidence type="ECO:0000256" key="1">
    <source>
        <dbReference type="ARBA" id="ARBA00004167"/>
    </source>
</evidence>
<dbReference type="InterPro" id="IPR045584">
    <property type="entry name" value="Pilin-like"/>
</dbReference>
<dbReference type="Proteomes" id="UP000183190">
    <property type="component" value="Unassembled WGS sequence"/>
</dbReference>
<dbReference type="InterPro" id="IPR012902">
    <property type="entry name" value="N_methyl_site"/>
</dbReference>
<dbReference type="GO" id="GO:0016020">
    <property type="term" value="C:membrane"/>
    <property type="evidence" value="ECO:0007669"/>
    <property type="project" value="UniProtKB-SubCell"/>
</dbReference>
<evidence type="ECO:0000256" key="6">
    <source>
        <dbReference type="SAM" id="Phobius"/>
    </source>
</evidence>
<dbReference type="PANTHER" id="PTHR30093">
    <property type="entry name" value="GENERAL SECRETION PATHWAY PROTEIN G"/>
    <property type="match status" value="1"/>
</dbReference>
<protein>
    <submittedName>
        <fullName evidence="7">N-terminal methylation site-containing protein</fullName>
    </submittedName>
</protein>
<dbReference type="EMBL" id="FNWV01000001">
    <property type="protein sequence ID" value="SEH41743.1"/>
    <property type="molecule type" value="Genomic_DNA"/>
</dbReference>
<evidence type="ECO:0000256" key="5">
    <source>
        <dbReference type="ARBA" id="ARBA00023136"/>
    </source>
</evidence>
<organism evidence="7 8">
    <name type="scientific">Ruminococcus flavefaciens</name>
    <dbReference type="NCBI Taxonomy" id="1265"/>
    <lineage>
        <taxon>Bacteria</taxon>
        <taxon>Bacillati</taxon>
        <taxon>Bacillota</taxon>
        <taxon>Clostridia</taxon>
        <taxon>Eubacteriales</taxon>
        <taxon>Oscillospiraceae</taxon>
        <taxon>Ruminococcus</taxon>
    </lineage>
</organism>
<sequence length="186" mass="20326">MAKFKRHGFTLIELIVVIAIIAVLAAILVPSVMGYVRKSKRTADISSAKTIFDAVMTVIADDEDATLSYTKNNTSAQKTVKYNGTTKTYTLYTVCTKDGAANAGGNHSLWSGGSTDAQLFQDSLNSLTGEGKTPIKYTMSQAGKPLNRWFVCYRDGDPLNTEIWVGDGSSNTPMYRLWPDTDADYN</sequence>
<evidence type="ECO:0000313" key="7">
    <source>
        <dbReference type="EMBL" id="SEH41743.1"/>
    </source>
</evidence>
<dbReference type="PANTHER" id="PTHR30093:SF44">
    <property type="entry name" value="TYPE II SECRETION SYSTEM CORE PROTEIN G"/>
    <property type="match status" value="1"/>
</dbReference>
<dbReference type="AlphaFoldDB" id="A0A1H6I5V1"/>
<evidence type="ECO:0000256" key="2">
    <source>
        <dbReference type="ARBA" id="ARBA00022481"/>
    </source>
</evidence>
<dbReference type="Pfam" id="PF07963">
    <property type="entry name" value="N_methyl"/>
    <property type="match status" value="1"/>
</dbReference>
<reference evidence="7 8" key="1">
    <citation type="submission" date="2016-10" db="EMBL/GenBank/DDBJ databases">
        <authorList>
            <person name="de Groot N.N."/>
        </authorList>
    </citation>
    <scope>NUCLEOTIDE SEQUENCE [LARGE SCALE GENOMIC DNA]</scope>
    <source>
        <strain evidence="7 8">YAD2003</strain>
    </source>
</reference>
<dbReference type="RefSeq" id="WP_074714346.1">
    <property type="nucleotide sequence ID" value="NZ_FNWV01000001.1"/>
</dbReference>
<dbReference type="Gene3D" id="3.30.700.10">
    <property type="entry name" value="Glycoprotein, Type 4 Pilin"/>
    <property type="match status" value="1"/>
</dbReference>
<dbReference type="NCBIfam" id="TIGR02532">
    <property type="entry name" value="IV_pilin_GFxxxE"/>
    <property type="match status" value="1"/>
</dbReference>
<keyword evidence="4 6" id="KW-1133">Transmembrane helix</keyword>
<keyword evidence="3 6" id="KW-0812">Transmembrane</keyword>
<proteinExistence type="predicted"/>
<gene>
    <name evidence="7" type="ORF">SAMN02910265_00542</name>
</gene>
<evidence type="ECO:0000256" key="3">
    <source>
        <dbReference type="ARBA" id="ARBA00022692"/>
    </source>
</evidence>
<name>A0A1H6I5V1_RUMFL</name>
<evidence type="ECO:0000256" key="4">
    <source>
        <dbReference type="ARBA" id="ARBA00022989"/>
    </source>
</evidence>
<comment type="subcellular location">
    <subcellularLocation>
        <location evidence="1">Membrane</location>
        <topology evidence="1">Single-pass membrane protein</topology>
    </subcellularLocation>
</comment>